<reference evidence="1" key="1">
    <citation type="submission" date="2023-07" db="EMBL/GenBank/DDBJ databases">
        <title>Chromosome-level Genome Assembly of Striped Snakehead (Channa striata).</title>
        <authorList>
            <person name="Liu H."/>
        </authorList>
    </citation>
    <scope>NUCLEOTIDE SEQUENCE</scope>
    <source>
        <strain evidence="1">Gz</strain>
        <tissue evidence="1">Muscle</tissue>
    </source>
</reference>
<evidence type="ECO:0000313" key="1">
    <source>
        <dbReference type="EMBL" id="KAK2818652.1"/>
    </source>
</evidence>
<sequence>MQTPAGVGSELLLLATVQRPAVTKSEPTLGPTVIKTHVASRSQSAVQEPLLTVSLSFNLGSVFLLIMAVTNQPGRHQPSEFQTGLCDCCDDIGTCCFGLWCYPCLGCSIASAMDECCLCGLGVPIRAVYRTKYNIKGSLSAGHFLNGCRMTSWKL</sequence>
<dbReference type="AlphaFoldDB" id="A0AA88LMU1"/>
<comment type="caution">
    <text evidence="1">The sequence shown here is derived from an EMBL/GenBank/DDBJ whole genome shotgun (WGS) entry which is preliminary data.</text>
</comment>
<protein>
    <submittedName>
        <fullName evidence="1">Uncharacterized protein</fullName>
    </submittedName>
</protein>
<evidence type="ECO:0000313" key="2">
    <source>
        <dbReference type="Proteomes" id="UP001187415"/>
    </source>
</evidence>
<keyword evidence="2" id="KW-1185">Reference proteome</keyword>
<gene>
    <name evidence="1" type="ORF">Q5P01_024213</name>
</gene>
<dbReference type="Proteomes" id="UP001187415">
    <property type="component" value="Unassembled WGS sequence"/>
</dbReference>
<dbReference type="EMBL" id="JAUPFM010000020">
    <property type="protein sequence ID" value="KAK2818652.1"/>
    <property type="molecule type" value="Genomic_DNA"/>
</dbReference>
<name>A0AA88LMU1_CHASR</name>
<accession>A0AA88LMU1</accession>
<organism evidence="1 2">
    <name type="scientific">Channa striata</name>
    <name type="common">Snakehead murrel</name>
    <name type="synonym">Ophicephalus striatus</name>
    <dbReference type="NCBI Taxonomy" id="64152"/>
    <lineage>
        <taxon>Eukaryota</taxon>
        <taxon>Metazoa</taxon>
        <taxon>Chordata</taxon>
        <taxon>Craniata</taxon>
        <taxon>Vertebrata</taxon>
        <taxon>Euteleostomi</taxon>
        <taxon>Actinopterygii</taxon>
        <taxon>Neopterygii</taxon>
        <taxon>Teleostei</taxon>
        <taxon>Neoteleostei</taxon>
        <taxon>Acanthomorphata</taxon>
        <taxon>Anabantaria</taxon>
        <taxon>Anabantiformes</taxon>
        <taxon>Channoidei</taxon>
        <taxon>Channidae</taxon>
        <taxon>Channa</taxon>
    </lineage>
</organism>
<proteinExistence type="predicted"/>